<feature type="region of interest" description="Disordered" evidence="1">
    <location>
        <begin position="322"/>
        <end position="347"/>
    </location>
</feature>
<gene>
    <name evidence="2" type="ORF">BTO32_12530</name>
</gene>
<evidence type="ECO:0000313" key="3">
    <source>
        <dbReference type="Proteomes" id="UP000189339"/>
    </source>
</evidence>
<dbReference type="EMBL" id="MSCW01000007">
    <property type="protein sequence ID" value="ONF43487.1"/>
    <property type="molecule type" value="Genomic_DNA"/>
</dbReference>
<dbReference type="Proteomes" id="UP000189339">
    <property type="component" value="Unassembled WGS sequence"/>
</dbReference>
<accession>A0A1V2DS80</accession>
<sequence>MKRLLTTLVLLLLLAFAGFKAAVWWLTDQRMAEARSALEHQGVLSRGRIGSGLDGHLVLSDGYWQDFRLTQPLAFGRVVFDAGSPLALLRALLDPADLPLSWTLQAEGLGLVLDANLLRNWVTADGEDGQGRPALMVLPCAPDTRQQLGSGDLMRMGITGLAGEALIRQDADGVRAELNTAGVGSLELVWPGARLNVRQPSATLSSTANAMTVTLRDGGLMRRVTAYCARETGLEPQAWADRVTAALAAGLRARGVAASEPLRALYRQWLLEGGELTLSLWPSRPWWGIPVRADAGEGAAWPVSYNGRAVPGLYLTALPPSTSPPEAVVGPGSPPPEAGAPDREGWSEQPLADADAWLGYRIRVTLDTGKVVEGRLDAVDERELSVARRMAGGEVVYPILRRAVSRLEIGRPGRSH</sequence>
<proteinExistence type="predicted"/>
<dbReference type="AlphaFoldDB" id="A0A1V2DS80"/>
<reference evidence="2 3" key="1">
    <citation type="submission" date="2016-12" db="EMBL/GenBank/DDBJ databases">
        <title>Marinobacter lutaoensis whole genome sequencing.</title>
        <authorList>
            <person name="Verma A."/>
            <person name="Krishnamurthi S."/>
        </authorList>
    </citation>
    <scope>NUCLEOTIDE SEQUENCE [LARGE SCALE GENOMIC DNA]</scope>
    <source>
        <strain evidence="2 3">T5054</strain>
    </source>
</reference>
<dbReference type="OrthoDB" id="6191808at2"/>
<dbReference type="RefSeq" id="WP_076724953.1">
    <property type="nucleotide sequence ID" value="NZ_JABWTC010000015.1"/>
</dbReference>
<dbReference type="STRING" id="135739.BTO32_12530"/>
<keyword evidence="3" id="KW-1185">Reference proteome</keyword>
<organism evidence="2 3">
    <name type="scientific">Marinobacter lutaoensis</name>
    <dbReference type="NCBI Taxonomy" id="135739"/>
    <lineage>
        <taxon>Bacteria</taxon>
        <taxon>Pseudomonadati</taxon>
        <taxon>Pseudomonadota</taxon>
        <taxon>Gammaproteobacteria</taxon>
        <taxon>Pseudomonadales</taxon>
        <taxon>Marinobacteraceae</taxon>
        <taxon>Marinobacter</taxon>
    </lineage>
</organism>
<protein>
    <submittedName>
        <fullName evidence="2">Acetylornithine deacetylase</fullName>
    </submittedName>
</protein>
<comment type="caution">
    <text evidence="2">The sequence shown here is derived from an EMBL/GenBank/DDBJ whole genome shotgun (WGS) entry which is preliminary data.</text>
</comment>
<dbReference type="CDD" id="cd00600">
    <property type="entry name" value="Sm_like"/>
    <property type="match status" value="1"/>
</dbReference>
<evidence type="ECO:0000313" key="2">
    <source>
        <dbReference type="EMBL" id="ONF43487.1"/>
    </source>
</evidence>
<name>A0A1V2DS80_9GAMM</name>
<evidence type="ECO:0000256" key="1">
    <source>
        <dbReference type="SAM" id="MobiDB-lite"/>
    </source>
</evidence>